<feature type="chain" id="PRO_5043702372" evidence="1">
    <location>
        <begin position="18"/>
        <end position="98"/>
    </location>
</feature>
<dbReference type="Proteomes" id="UP001140949">
    <property type="component" value="Unassembled WGS sequence"/>
</dbReference>
<evidence type="ECO:0000256" key="1">
    <source>
        <dbReference type="SAM" id="SignalP"/>
    </source>
</evidence>
<sequence length="98" mass="10902">MWRRWPWFWLFVVVSFGSRRSNRVKVIAELVVVVKKAAEVVGVVSGVGGGWWWSAGKMALDEGTRPQCGSGMVMVEVMIDGLWPSGDVRCCWVGWGGE</sequence>
<evidence type="ECO:0000313" key="3">
    <source>
        <dbReference type="Proteomes" id="UP001140949"/>
    </source>
</evidence>
<accession>A0AAX6H4A1</accession>
<protein>
    <submittedName>
        <fullName evidence="2">Leucine-rich repeat extensin-like protein 7</fullName>
    </submittedName>
</protein>
<feature type="signal peptide" evidence="1">
    <location>
        <begin position="1"/>
        <end position="17"/>
    </location>
</feature>
<dbReference type="AlphaFoldDB" id="A0AAX6H4A1"/>
<keyword evidence="1" id="KW-0732">Signal</keyword>
<reference evidence="2" key="2">
    <citation type="submission" date="2023-04" db="EMBL/GenBank/DDBJ databases">
        <authorList>
            <person name="Bruccoleri R.E."/>
            <person name="Oakeley E.J."/>
            <person name="Faust A.-M."/>
            <person name="Dessus-Babus S."/>
            <person name="Altorfer M."/>
            <person name="Burckhardt D."/>
            <person name="Oertli M."/>
            <person name="Naumann U."/>
            <person name="Petersen F."/>
            <person name="Wong J."/>
        </authorList>
    </citation>
    <scope>NUCLEOTIDE SEQUENCE</scope>
    <source>
        <strain evidence="2">GSM-AAB239-AS_SAM_17_03QT</strain>
        <tissue evidence="2">Leaf</tissue>
    </source>
</reference>
<gene>
    <name evidence="2" type="ORF">M6B38_331610</name>
</gene>
<reference evidence="2" key="1">
    <citation type="journal article" date="2023" name="GigaByte">
        <title>Genome assembly of the bearded iris, Iris pallida Lam.</title>
        <authorList>
            <person name="Bruccoleri R.E."/>
            <person name="Oakeley E.J."/>
            <person name="Faust A.M.E."/>
            <person name="Altorfer M."/>
            <person name="Dessus-Babus S."/>
            <person name="Burckhardt D."/>
            <person name="Oertli M."/>
            <person name="Naumann U."/>
            <person name="Petersen F."/>
            <person name="Wong J."/>
        </authorList>
    </citation>
    <scope>NUCLEOTIDE SEQUENCE</scope>
    <source>
        <strain evidence="2">GSM-AAB239-AS_SAM_17_03QT</strain>
    </source>
</reference>
<comment type="caution">
    <text evidence="2">The sequence shown here is derived from an EMBL/GenBank/DDBJ whole genome shotgun (WGS) entry which is preliminary data.</text>
</comment>
<name>A0AAX6H4A1_IRIPA</name>
<evidence type="ECO:0000313" key="2">
    <source>
        <dbReference type="EMBL" id="KAJ6835633.1"/>
    </source>
</evidence>
<keyword evidence="3" id="KW-1185">Reference proteome</keyword>
<proteinExistence type="predicted"/>
<organism evidence="2 3">
    <name type="scientific">Iris pallida</name>
    <name type="common">Sweet iris</name>
    <dbReference type="NCBI Taxonomy" id="29817"/>
    <lineage>
        <taxon>Eukaryota</taxon>
        <taxon>Viridiplantae</taxon>
        <taxon>Streptophyta</taxon>
        <taxon>Embryophyta</taxon>
        <taxon>Tracheophyta</taxon>
        <taxon>Spermatophyta</taxon>
        <taxon>Magnoliopsida</taxon>
        <taxon>Liliopsida</taxon>
        <taxon>Asparagales</taxon>
        <taxon>Iridaceae</taxon>
        <taxon>Iridoideae</taxon>
        <taxon>Irideae</taxon>
        <taxon>Iris</taxon>
    </lineage>
</organism>
<dbReference type="EMBL" id="JANAVB010013300">
    <property type="protein sequence ID" value="KAJ6835633.1"/>
    <property type="molecule type" value="Genomic_DNA"/>
</dbReference>